<dbReference type="EMBL" id="OFTH01000015">
    <property type="protein sequence ID" value="SOZ56609.1"/>
    <property type="molecule type" value="Genomic_DNA"/>
</dbReference>
<name>A0A976AVD1_9BURK</name>
<sequence>MVRRGSPGGRRADRFYSTRTPHASGTPPRRSALHDTHHWPGRGDWANLSPPLKISISTN</sequence>
<gene>
    <name evidence="2" type="ORF">CBM2613_A220328</name>
</gene>
<evidence type="ECO:0000313" key="3">
    <source>
        <dbReference type="Proteomes" id="UP000256952"/>
    </source>
</evidence>
<dbReference type="Proteomes" id="UP000256952">
    <property type="component" value="Chromosome CBM2613_a"/>
</dbReference>
<reference evidence="2 3" key="1">
    <citation type="submission" date="2018-01" db="EMBL/GenBank/DDBJ databases">
        <authorList>
            <person name="Clerissi C."/>
        </authorList>
    </citation>
    <scope>NUCLEOTIDE SEQUENCE [LARGE SCALE GENOMIC DNA]</scope>
    <source>
        <strain evidence="2">Cupriavidus taiwanensis STM 8556</strain>
    </source>
</reference>
<feature type="region of interest" description="Disordered" evidence="1">
    <location>
        <begin position="1"/>
        <end position="59"/>
    </location>
</feature>
<proteinExistence type="predicted"/>
<accession>A0A976AVD1</accession>
<organism evidence="2 3">
    <name type="scientific">Cupriavidus taiwanensis</name>
    <dbReference type="NCBI Taxonomy" id="164546"/>
    <lineage>
        <taxon>Bacteria</taxon>
        <taxon>Pseudomonadati</taxon>
        <taxon>Pseudomonadota</taxon>
        <taxon>Betaproteobacteria</taxon>
        <taxon>Burkholderiales</taxon>
        <taxon>Burkholderiaceae</taxon>
        <taxon>Cupriavidus</taxon>
    </lineage>
</organism>
<comment type="caution">
    <text evidence="2">The sequence shown here is derived from an EMBL/GenBank/DDBJ whole genome shotgun (WGS) entry which is preliminary data.</text>
</comment>
<evidence type="ECO:0000313" key="2">
    <source>
        <dbReference type="EMBL" id="SOZ56609.1"/>
    </source>
</evidence>
<protein>
    <submittedName>
        <fullName evidence="2">Uncharacterized protein</fullName>
    </submittedName>
</protein>
<evidence type="ECO:0000256" key="1">
    <source>
        <dbReference type="SAM" id="MobiDB-lite"/>
    </source>
</evidence>
<dbReference type="AlphaFoldDB" id="A0A976AVD1"/>